<evidence type="ECO:0000313" key="2">
    <source>
        <dbReference type="Proteomes" id="UP000799437"/>
    </source>
</evidence>
<name>A0A6A6WFT4_9PEZI</name>
<proteinExistence type="predicted"/>
<protein>
    <submittedName>
        <fullName evidence="1">Uncharacterized protein</fullName>
    </submittedName>
</protein>
<dbReference type="RefSeq" id="XP_033604143.1">
    <property type="nucleotide sequence ID" value="XM_033745177.1"/>
</dbReference>
<sequence>MFHQGLHVERHFSTSRSLSGLSHNLLSPSDSCKTSYVSEFALPVTSENLSKNTNTTCPLFRLSLELRILIYEHLLAHLATNLDSIDAGDIGSRYEEVHLNREPKDSGKGGLSILRTNKRISNEVLDVLYCRPFSLKLSSLNRDIPVLWMTPGVWPRITRLLFIVDVNDVVSTECGEANWRLKKILTNVKRIDMIVVNPHADRAVVGFENKQQKGVNEWERRFIELLELLWTHTPWDSVFMIDVDGIGEVRDIVRSAFEGSPDRCRIGPFKAGDIYFNRAISSNTVLQRSLLMKHESRLR</sequence>
<reference evidence="1" key="1">
    <citation type="journal article" date="2020" name="Stud. Mycol.">
        <title>101 Dothideomycetes genomes: a test case for predicting lifestyles and emergence of pathogens.</title>
        <authorList>
            <person name="Haridas S."/>
            <person name="Albert R."/>
            <person name="Binder M."/>
            <person name="Bloem J."/>
            <person name="Labutti K."/>
            <person name="Salamov A."/>
            <person name="Andreopoulos B."/>
            <person name="Baker S."/>
            <person name="Barry K."/>
            <person name="Bills G."/>
            <person name="Bluhm B."/>
            <person name="Cannon C."/>
            <person name="Castanera R."/>
            <person name="Culley D."/>
            <person name="Daum C."/>
            <person name="Ezra D."/>
            <person name="Gonzalez J."/>
            <person name="Henrissat B."/>
            <person name="Kuo A."/>
            <person name="Liang C."/>
            <person name="Lipzen A."/>
            <person name="Lutzoni F."/>
            <person name="Magnuson J."/>
            <person name="Mondo S."/>
            <person name="Nolan M."/>
            <person name="Ohm R."/>
            <person name="Pangilinan J."/>
            <person name="Park H.-J."/>
            <person name="Ramirez L."/>
            <person name="Alfaro M."/>
            <person name="Sun H."/>
            <person name="Tritt A."/>
            <person name="Yoshinaga Y."/>
            <person name="Zwiers L.-H."/>
            <person name="Turgeon B."/>
            <person name="Goodwin S."/>
            <person name="Spatafora J."/>
            <person name="Crous P."/>
            <person name="Grigoriev I."/>
        </authorList>
    </citation>
    <scope>NUCLEOTIDE SEQUENCE</scope>
    <source>
        <strain evidence="1">CBS 121739</strain>
    </source>
</reference>
<accession>A0A6A6WFT4</accession>
<dbReference type="GeneID" id="54486231"/>
<gene>
    <name evidence="1" type="ORF">EJ05DRAFT_482540</name>
</gene>
<dbReference type="Proteomes" id="UP000799437">
    <property type="component" value="Unassembled WGS sequence"/>
</dbReference>
<dbReference type="EMBL" id="ML996566">
    <property type="protein sequence ID" value="KAF2761692.1"/>
    <property type="molecule type" value="Genomic_DNA"/>
</dbReference>
<keyword evidence="2" id="KW-1185">Reference proteome</keyword>
<dbReference type="OrthoDB" id="62952at2759"/>
<dbReference type="AlphaFoldDB" id="A0A6A6WFT4"/>
<evidence type="ECO:0000313" key="1">
    <source>
        <dbReference type="EMBL" id="KAF2761692.1"/>
    </source>
</evidence>
<organism evidence="1 2">
    <name type="scientific">Pseudovirgaria hyperparasitica</name>
    <dbReference type="NCBI Taxonomy" id="470096"/>
    <lineage>
        <taxon>Eukaryota</taxon>
        <taxon>Fungi</taxon>
        <taxon>Dikarya</taxon>
        <taxon>Ascomycota</taxon>
        <taxon>Pezizomycotina</taxon>
        <taxon>Dothideomycetes</taxon>
        <taxon>Dothideomycetes incertae sedis</taxon>
        <taxon>Acrospermales</taxon>
        <taxon>Acrospermaceae</taxon>
        <taxon>Pseudovirgaria</taxon>
    </lineage>
</organism>